<dbReference type="EMBL" id="CADEAL010003965">
    <property type="protein sequence ID" value="CAB1448112.1"/>
    <property type="molecule type" value="Genomic_DNA"/>
</dbReference>
<comment type="caution">
    <text evidence="1">The sequence shown here is derived from an EMBL/GenBank/DDBJ whole genome shotgun (WGS) entry which is preliminary data.</text>
</comment>
<dbReference type="AlphaFoldDB" id="A0A9N7VEH6"/>
<proteinExistence type="predicted"/>
<name>A0A9N7VEH6_PLEPL</name>
<evidence type="ECO:0000313" key="2">
    <source>
        <dbReference type="Proteomes" id="UP001153269"/>
    </source>
</evidence>
<evidence type="ECO:0000313" key="1">
    <source>
        <dbReference type="EMBL" id="CAB1448112.1"/>
    </source>
</evidence>
<organism evidence="1 2">
    <name type="scientific">Pleuronectes platessa</name>
    <name type="common">European plaice</name>
    <dbReference type="NCBI Taxonomy" id="8262"/>
    <lineage>
        <taxon>Eukaryota</taxon>
        <taxon>Metazoa</taxon>
        <taxon>Chordata</taxon>
        <taxon>Craniata</taxon>
        <taxon>Vertebrata</taxon>
        <taxon>Euteleostomi</taxon>
        <taxon>Actinopterygii</taxon>
        <taxon>Neopterygii</taxon>
        <taxon>Teleostei</taxon>
        <taxon>Neoteleostei</taxon>
        <taxon>Acanthomorphata</taxon>
        <taxon>Carangaria</taxon>
        <taxon>Pleuronectiformes</taxon>
        <taxon>Pleuronectoidei</taxon>
        <taxon>Pleuronectidae</taxon>
        <taxon>Pleuronectes</taxon>
    </lineage>
</organism>
<accession>A0A9N7VEH6</accession>
<gene>
    <name evidence="1" type="ORF">PLEPLA_LOCUS35775</name>
</gene>
<sequence length="221" mass="24903">MLQTCIPTPARGAHCSRLYSEPEREEVRHRDRGIHHRRPRFKEVGQTDEDQKKMDLGILHFTHVLAEASWPPARGRQAQMLFAGSWGGAHAAACTCTQTDDSTQQAEGTIWLRSTGAQGAGMVSSGHEPMAAVKSLGARRGRNPPLLGLNDGNGTTDLIRSDLRNSALRARTLKKRMADSYSPHWRLFLHQQVLRHSWTERRRLLWFCGRSHLLITFPAQL</sequence>
<protein>
    <submittedName>
        <fullName evidence="1">Uncharacterized protein</fullName>
    </submittedName>
</protein>
<reference evidence="1" key="1">
    <citation type="submission" date="2020-03" db="EMBL/GenBank/DDBJ databases">
        <authorList>
            <person name="Weist P."/>
        </authorList>
    </citation>
    <scope>NUCLEOTIDE SEQUENCE</scope>
</reference>
<dbReference type="Proteomes" id="UP001153269">
    <property type="component" value="Unassembled WGS sequence"/>
</dbReference>
<keyword evidence="2" id="KW-1185">Reference proteome</keyword>